<dbReference type="EMBL" id="JAYWIO010000001">
    <property type="protein sequence ID" value="KAK7290911.1"/>
    <property type="molecule type" value="Genomic_DNA"/>
</dbReference>
<keyword evidence="2 5" id="KW-0812">Transmembrane</keyword>
<dbReference type="GO" id="GO:0098542">
    <property type="term" value="P:defense response to other organism"/>
    <property type="evidence" value="ECO:0007669"/>
    <property type="project" value="InterPro"/>
</dbReference>
<evidence type="ECO:0000256" key="4">
    <source>
        <dbReference type="ARBA" id="ARBA00023136"/>
    </source>
</evidence>
<dbReference type="SUPFAM" id="SSF117070">
    <property type="entry name" value="LEA14-like"/>
    <property type="match status" value="1"/>
</dbReference>
<proteinExistence type="predicted"/>
<evidence type="ECO:0000259" key="6">
    <source>
        <dbReference type="Pfam" id="PF03168"/>
    </source>
</evidence>
<dbReference type="AlphaFoldDB" id="A0AAN9J3B7"/>
<sequence length="242" mass="27688">MSGPYVPNPYAPLEKQGHYLGPPPPYRHNVPRYRPHRRSSGGCGFFRCCCCCLFSLFRGCCCCLLILILLLVALIIAFYYFLNPHIPTYNIDNFDVTNFDMTKDNKLYTEFAIDVKAENPNEDIGLEYGENSISIMYSGSQISSGIFPPFLQPGKNVTNMNVVLKGQIDFDQRMQADLMLHTNEGYIPLLIMVNVPIRLVIHDFIRSKKLHVNVNCSLVIDSFLKQKKPKILKKYFTYGAHF</sequence>
<protein>
    <recommendedName>
        <fullName evidence="6">Late embryogenesis abundant protein LEA-2 subgroup domain-containing protein</fullName>
    </recommendedName>
</protein>
<keyword evidence="3 5" id="KW-1133">Transmembrane helix</keyword>
<keyword evidence="8" id="KW-1185">Reference proteome</keyword>
<evidence type="ECO:0000313" key="7">
    <source>
        <dbReference type="EMBL" id="KAK7290911.1"/>
    </source>
</evidence>
<gene>
    <name evidence="7" type="ORF">RIF29_05689</name>
</gene>
<evidence type="ECO:0000256" key="5">
    <source>
        <dbReference type="SAM" id="Phobius"/>
    </source>
</evidence>
<evidence type="ECO:0000256" key="3">
    <source>
        <dbReference type="ARBA" id="ARBA00022989"/>
    </source>
</evidence>
<comment type="subcellular location">
    <subcellularLocation>
        <location evidence="1">Membrane</location>
        <topology evidence="1">Single-pass membrane protein</topology>
    </subcellularLocation>
</comment>
<dbReference type="Pfam" id="PF03168">
    <property type="entry name" value="LEA_2"/>
    <property type="match status" value="1"/>
</dbReference>
<dbReference type="PANTHER" id="PTHR31234:SF72">
    <property type="entry name" value="NDR1_HIN1-LIKE PROTEIN 6"/>
    <property type="match status" value="1"/>
</dbReference>
<comment type="caution">
    <text evidence="7">The sequence shown here is derived from an EMBL/GenBank/DDBJ whole genome shotgun (WGS) entry which is preliminary data.</text>
</comment>
<organism evidence="7 8">
    <name type="scientific">Crotalaria pallida</name>
    <name type="common">Smooth rattlebox</name>
    <name type="synonym">Crotalaria striata</name>
    <dbReference type="NCBI Taxonomy" id="3830"/>
    <lineage>
        <taxon>Eukaryota</taxon>
        <taxon>Viridiplantae</taxon>
        <taxon>Streptophyta</taxon>
        <taxon>Embryophyta</taxon>
        <taxon>Tracheophyta</taxon>
        <taxon>Spermatophyta</taxon>
        <taxon>Magnoliopsida</taxon>
        <taxon>eudicotyledons</taxon>
        <taxon>Gunneridae</taxon>
        <taxon>Pentapetalae</taxon>
        <taxon>rosids</taxon>
        <taxon>fabids</taxon>
        <taxon>Fabales</taxon>
        <taxon>Fabaceae</taxon>
        <taxon>Papilionoideae</taxon>
        <taxon>50 kb inversion clade</taxon>
        <taxon>genistoids sensu lato</taxon>
        <taxon>core genistoids</taxon>
        <taxon>Crotalarieae</taxon>
        <taxon>Crotalaria</taxon>
    </lineage>
</organism>
<keyword evidence="4 5" id="KW-0472">Membrane</keyword>
<feature type="domain" description="Late embryogenesis abundant protein LEA-2 subgroup" evidence="6">
    <location>
        <begin position="115"/>
        <end position="216"/>
    </location>
</feature>
<name>A0AAN9J3B7_CROPI</name>
<dbReference type="GO" id="GO:0005886">
    <property type="term" value="C:plasma membrane"/>
    <property type="evidence" value="ECO:0007669"/>
    <property type="project" value="TreeGrafter"/>
</dbReference>
<evidence type="ECO:0000313" key="8">
    <source>
        <dbReference type="Proteomes" id="UP001372338"/>
    </source>
</evidence>
<reference evidence="7 8" key="1">
    <citation type="submission" date="2024-01" db="EMBL/GenBank/DDBJ databases">
        <title>The genomes of 5 underutilized Papilionoideae crops provide insights into root nodulation and disease resistanc.</title>
        <authorList>
            <person name="Yuan L."/>
        </authorList>
    </citation>
    <scope>NUCLEOTIDE SEQUENCE [LARGE SCALE GENOMIC DNA]</scope>
    <source>
        <strain evidence="7">ZHUSHIDOU_FW_LH</strain>
        <tissue evidence="7">Leaf</tissue>
    </source>
</reference>
<accession>A0AAN9J3B7</accession>
<dbReference type="InterPro" id="IPR044839">
    <property type="entry name" value="NDR1-like"/>
</dbReference>
<dbReference type="InterPro" id="IPR004864">
    <property type="entry name" value="LEA_2"/>
</dbReference>
<dbReference type="Proteomes" id="UP001372338">
    <property type="component" value="Unassembled WGS sequence"/>
</dbReference>
<dbReference type="PANTHER" id="PTHR31234">
    <property type="entry name" value="LATE EMBRYOGENESIS ABUNDANT (LEA) HYDROXYPROLINE-RICH GLYCOPROTEIN FAMILY"/>
    <property type="match status" value="1"/>
</dbReference>
<evidence type="ECO:0000256" key="2">
    <source>
        <dbReference type="ARBA" id="ARBA00022692"/>
    </source>
</evidence>
<evidence type="ECO:0000256" key="1">
    <source>
        <dbReference type="ARBA" id="ARBA00004167"/>
    </source>
</evidence>
<feature type="transmembrane region" description="Helical" evidence="5">
    <location>
        <begin position="56"/>
        <end position="82"/>
    </location>
</feature>